<dbReference type="EMBL" id="PFAS01000005">
    <property type="protein sequence ID" value="PIT94183.1"/>
    <property type="molecule type" value="Genomic_DNA"/>
</dbReference>
<dbReference type="AlphaFoldDB" id="A0A2M6WN25"/>
<accession>A0A2M6WN25</accession>
<proteinExistence type="predicted"/>
<gene>
    <name evidence="1" type="ORF">COU00_00335</name>
</gene>
<protein>
    <submittedName>
        <fullName evidence="1">Uncharacterized protein</fullName>
    </submittedName>
</protein>
<reference evidence="2" key="1">
    <citation type="submission" date="2017-09" db="EMBL/GenBank/DDBJ databases">
        <title>Depth-based differentiation of microbial function through sediment-hosted aquifers and enrichment of novel symbionts in the deep terrestrial subsurface.</title>
        <authorList>
            <person name="Probst A.J."/>
            <person name="Ladd B."/>
            <person name="Jarett J.K."/>
            <person name="Geller-Mcgrath D.E."/>
            <person name="Sieber C.M.K."/>
            <person name="Emerson J.B."/>
            <person name="Anantharaman K."/>
            <person name="Thomas B.C."/>
            <person name="Malmstrom R."/>
            <person name="Stieglmeier M."/>
            <person name="Klingl A."/>
            <person name="Woyke T."/>
            <person name="Ryan C.M."/>
            <person name="Banfield J.F."/>
        </authorList>
    </citation>
    <scope>NUCLEOTIDE SEQUENCE [LARGE SCALE GENOMIC DNA]</scope>
</reference>
<sequence>MTTECVVKDEQQPTVEQQATYLRREWELRQRFLKGGLPPEWVLDQLQAAMEFGGNWLERILNRERQCYRQFFGQEFDLEILAEKLQAYGEEKIQQQWKKLGLEPHFLPQILLAQDSTFPGWKVKPEKWFYQEVDAGEILRQHNGGSLVVDHDACQLEGIAVLIDTRLKPAYDNGQQMYKDYNLLGPVVERLRQEGKISNHTPQTSRFNVSADEGEKTVRPALAEFIGLPTDQLRLERTIEANVISQLYPNMPRKNDGQTNTWVWYEEYFSGRGFRLRGGDAVFGGLAFVNHSVAGSHWVYESFRPLAVL</sequence>
<name>A0A2M6WN25_9BACT</name>
<comment type="caution">
    <text evidence="1">The sequence shown here is derived from an EMBL/GenBank/DDBJ whole genome shotgun (WGS) entry which is preliminary data.</text>
</comment>
<evidence type="ECO:0000313" key="1">
    <source>
        <dbReference type="EMBL" id="PIT94183.1"/>
    </source>
</evidence>
<evidence type="ECO:0000313" key="2">
    <source>
        <dbReference type="Proteomes" id="UP000229335"/>
    </source>
</evidence>
<dbReference type="Proteomes" id="UP000229335">
    <property type="component" value="Unassembled WGS sequence"/>
</dbReference>
<organism evidence="1 2">
    <name type="scientific">Candidatus Falkowbacteria bacterium CG10_big_fil_rev_8_21_14_0_10_43_11</name>
    <dbReference type="NCBI Taxonomy" id="1974568"/>
    <lineage>
        <taxon>Bacteria</taxon>
        <taxon>Candidatus Falkowiibacteriota</taxon>
    </lineage>
</organism>